<protein>
    <recommendedName>
        <fullName evidence="1">DUF5675 domain-containing protein</fullName>
    </recommendedName>
</protein>
<dbReference type="InterPro" id="IPR043732">
    <property type="entry name" value="DUF5675"/>
</dbReference>
<proteinExistence type="predicted"/>
<accession>A0A8S5QUF0</accession>
<reference evidence="2" key="1">
    <citation type="journal article" date="2021" name="Proc. Natl. Acad. Sci. U.S.A.">
        <title>A Catalog of Tens of Thousands of Viruses from Human Metagenomes Reveals Hidden Associations with Chronic Diseases.</title>
        <authorList>
            <person name="Tisza M.J."/>
            <person name="Buck C.B."/>
        </authorList>
    </citation>
    <scope>NUCLEOTIDE SEQUENCE</scope>
    <source>
        <strain evidence="2">CtDAq1</strain>
    </source>
</reference>
<evidence type="ECO:0000313" key="2">
    <source>
        <dbReference type="EMBL" id="DAE22465.1"/>
    </source>
</evidence>
<dbReference type="Pfam" id="PF18925">
    <property type="entry name" value="DUF5675"/>
    <property type="match status" value="1"/>
</dbReference>
<organism evidence="2">
    <name type="scientific">CrAss-like virus sp. ctDAq1</name>
    <dbReference type="NCBI Taxonomy" id="2826822"/>
    <lineage>
        <taxon>Viruses</taxon>
        <taxon>Duplodnaviria</taxon>
        <taxon>Heunggongvirae</taxon>
        <taxon>Uroviricota</taxon>
        <taxon>Caudoviricetes</taxon>
        <taxon>Crassvirales</taxon>
    </lineage>
</organism>
<sequence>MEIKVERTFLGSDYTVGKMYIDGEYFSDTLEDTVRDLTKEKKVYGKTAIPAGRYEVILNYSPKFKKELPRLLNVPHFDGILIHSGVTPEHTEGCILIGENKVKGQVLNGRYYQQVLVDRFAKERQEGKKSYITITNG</sequence>
<evidence type="ECO:0000259" key="1">
    <source>
        <dbReference type="Pfam" id="PF18925"/>
    </source>
</evidence>
<feature type="domain" description="DUF5675" evidence="1">
    <location>
        <begin position="5"/>
        <end position="116"/>
    </location>
</feature>
<dbReference type="EMBL" id="BK015733">
    <property type="protein sequence ID" value="DAE22465.1"/>
    <property type="molecule type" value="Genomic_DNA"/>
</dbReference>
<name>A0A8S5QUF0_9CAUD</name>